<name>A0AB94IY47_9BACT</name>
<reference evidence="2" key="1">
    <citation type="submission" date="2010-03" db="EMBL/GenBank/DDBJ databases">
        <title>The genome sequence of Synergistetes sp. SGP1.</title>
        <authorList>
            <consortium name="metaHIT consortium -- http://www.metahit.eu/"/>
            <person name="Pajon A."/>
            <person name="Turner K."/>
            <person name="Parkhill J."/>
            <person name="Wade W."/>
            <person name="Vartoukian S."/>
        </authorList>
    </citation>
    <scope>NUCLEOTIDE SEQUENCE [LARGE SCALE GENOMIC DNA]</scope>
    <source>
        <strain evidence="2">SGP1</strain>
    </source>
</reference>
<dbReference type="AlphaFoldDB" id="A0AB94IY47"/>
<evidence type="ECO:0000313" key="1">
    <source>
        <dbReference type="EMBL" id="CBL28584.1"/>
    </source>
</evidence>
<dbReference type="RefSeq" id="WP_015556731.1">
    <property type="nucleotide sequence ID" value="NC_021038.1"/>
</dbReference>
<dbReference type="KEGG" id="sbr:SY1_15980"/>
<proteinExistence type="predicted"/>
<sequence length="313" mass="35197">MPDKSFKAMMEEFRKAGEFTPEMVNIGGVVRPEETDRFIDLVVKGNPILSRVTVDRARKLTKDVNVWELLRGVLQRVPQGTKPDKFTSFKNVGKKLEMKDAQLFAHIPMDYLRDNQHRPGLESMVGSRLAETYGNDVTLLAFTGTADDFAGKAFDKLNKGWPQLLKDASDSHKVDVSDHTGGTPAAVNWEGLFSAMVEQLPDVYKGEKTVFLMSRGDAELYQRQIGQMVGGLGHLLAKQNLTYLGYEIVSLNEMPRGHVIFTPLPNLVYGVNTSMERYREYSGEERCIKYTFDSSFDFQVAVDDAAVIAWDKP</sequence>
<protein>
    <submittedName>
        <fullName evidence="1">Phage capsid family</fullName>
    </submittedName>
</protein>
<gene>
    <name evidence="1" type="ORF">SY1_15980</name>
</gene>
<organism evidence="1 2">
    <name type="scientific">Fretibacterium fastidiosum</name>
    <dbReference type="NCBI Taxonomy" id="651822"/>
    <lineage>
        <taxon>Bacteria</taxon>
        <taxon>Thermotogati</taxon>
        <taxon>Synergistota</taxon>
        <taxon>Synergistia</taxon>
        <taxon>Synergistales</taxon>
        <taxon>Aminobacteriaceae</taxon>
        <taxon>Fretibacterium</taxon>
    </lineage>
</organism>
<dbReference type="Proteomes" id="UP000008957">
    <property type="component" value="Chromosome"/>
</dbReference>
<evidence type="ECO:0000313" key="2">
    <source>
        <dbReference type="Proteomes" id="UP000008957"/>
    </source>
</evidence>
<dbReference type="SUPFAM" id="SSF56563">
    <property type="entry name" value="Major capsid protein gp5"/>
    <property type="match status" value="1"/>
</dbReference>
<accession>A0AB94IY47</accession>
<keyword evidence="2" id="KW-1185">Reference proteome</keyword>
<reference evidence="1 2" key="2">
    <citation type="submission" date="2010-03" db="EMBL/GenBank/DDBJ databases">
        <authorList>
            <person name="Pajon A."/>
        </authorList>
    </citation>
    <scope>NUCLEOTIDE SEQUENCE [LARGE SCALE GENOMIC DNA]</scope>
    <source>
        <strain evidence="1 2">SGP1</strain>
    </source>
</reference>
<dbReference type="EMBL" id="FP929056">
    <property type="protein sequence ID" value="CBL28584.1"/>
    <property type="molecule type" value="Genomic_DNA"/>
</dbReference>